<dbReference type="SMART" id="SM00387">
    <property type="entry name" value="HATPase_c"/>
    <property type="match status" value="1"/>
</dbReference>
<sequence length="811" mass="90306">MSMTVEFVKEQAGSYSKYNKIAMAKALVWEASALTRLAGIPMDCDEETLHRRAEDVLVTGISVLDAQCELLCEYTTDGVGYEELRTGIAPERLANVLAYPQNTYIKRIYLADGSYADTAIQRSSDERGIVVAYCHTRAEFADKSTISVQTLLRGYGRRLAGTVVLVEGKRVVAANDPQLLNTELADDPLLLAIRESGRPDELVDAGLDENGTRCYGMYSHGRDYYLYVYLPVDQIYKVTPSSVTVTLIAYLVVLAMVYLLQWRSARKYQMQQANAERAYRLSLEQKNAELELAVQHETAANQAKREFLFNMSHDIRTPMNAIIGFTSLAAAHIDNKEQVMEHLKKISTASRHLLSLINNVLDMSRIESGRTTLETKTVHLPELVHDIRDIVQGSVAAKRMSLFIDTVDVVDEDVIADPMRLNQILLNLLSNAVKYTPAGGTVSLRIEQKPASPKGLADYEFHIRDNGIGMSEEFRRHIFEQFSREKSTTVSKIQGSGLGMSIVKSLVEMMGGTISVESEPDKGTEFVVALRFPISGEKWEPRQIAQLEGLRALVADDSTNTCLNVSKMLRSIGMRPEWTISGKEVVIRARDAMEQGDAFSVYLIDWLLPDMNGVEVVRQVRRVVGDDTPIIILTAYDWTDMEAEAREAGVTAFCAKPLFMSELRDVLAKPFGTEEKDAAQPKRDFSGKRLLVVEDNELNLEIATTILEEAGFTVETAENGRVAVEKVEAAAPNWYDLVLMDIQMPEMDGYEATRRIRALADKEKAGVPIVAVSANAFEEDKKSAMSAGMNGHIAKPLDVKLLFRILSELTK</sequence>
<dbReference type="PANTHER" id="PTHR45339">
    <property type="entry name" value="HYBRID SIGNAL TRANSDUCTION HISTIDINE KINASE J"/>
    <property type="match status" value="1"/>
</dbReference>
<proteinExistence type="inferred from homology"/>
<dbReference type="Gene3D" id="1.10.287.130">
    <property type="match status" value="1"/>
</dbReference>
<evidence type="ECO:0000256" key="8">
    <source>
        <dbReference type="ARBA" id="ARBA00024867"/>
    </source>
</evidence>
<dbReference type="InterPro" id="IPR011006">
    <property type="entry name" value="CheY-like_superfamily"/>
</dbReference>
<dbReference type="PROSITE" id="PS50110">
    <property type="entry name" value="RESPONSE_REGULATORY"/>
    <property type="match status" value="2"/>
</dbReference>
<evidence type="ECO:0000256" key="5">
    <source>
        <dbReference type="ARBA" id="ARBA00022553"/>
    </source>
</evidence>
<dbReference type="InterPro" id="IPR036890">
    <property type="entry name" value="HATPase_C_sf"/>
</dbReference>
<dbReference type="CDD" id="cd00075">
    <property type="entry name" value="HATPase"/>
    <property type="match status" value="1"/>
</dbReference>
<evidence type="ECO:0000313" key="15">
    <source>
        <dbReference type="Proteomes" id="UP000602260"/>
    </source>
</evidence>
<gene>
    <name evidence="14" type="ORF">H8S55_11510</name>
</gene>
<dbReference type="Gene3D" id="3.30.565.10">
    <property type="entry name" value="Histidine kinase-like ATPase, C-terminal domain"/>
    <property type="match status" value="1"/>
</dbReference>
<evidence type="ECO:0000256" key="1">
    <source>
        <dbReference type="ARBA" id="ARBA00000085"/>
    </source>
</evidence>
<dbReference type="PRINTS" id="PR00344">
    <property type="entry name" value="BCTRLSENSOR"/>
</dbReference>
<keyword evidence="15" id="KW-1185">Reference proteome</keyword>
<dbReference type="InterPro" id="IPR003594">
    <property type="entry name" value="HATPase_dom"/>
</dbReference>
<dbReference type="InterPro" id="IPR003661">
    <property type="entry name" value="HisK_dim/P_dom"/>
</dbReference>
<evidence type="ECO:0000313" key="14">
    <source>
        <dbReference type="EMBL" id="MBC5717933.1"/>
    </source>
</evidence>
<dbReference type="SUPFAM" id="SSF52172">
    <property type="entry name" value="CheY-like"/>
    <property type="match status" value="2"/>
</dbReference>
<evidence type="ECO:0000256" key="3">
    <source>
        <dbReference type="ARBA" id="ARBA00012438"/>
    </source>
</evidence>
<evidence type="ECO:0000256" key="11">
    <source>
        <dbReference type="SAM" id="Phobius"/>
    </source>
</evidence>
<name>A0A8J6M518_9FIRM</name>
<dbReference type="Pfam" id="PF02518">
    <property type="entry name" value="HATPase_c"/>
    <property type="match status" value="1"/>
</dbReference>
<dbReference type="SMART" id="SM00388">
    <property type="entry name" value="HisKA"/>
    <property type="match status" value="1"/>
</dbReference>
<keyword evidence="11" id="KW-0812">Transmembrane</keyword>
<dbReference type="InterPro" id="IPR036097">
    <property type="entry name" value="HisK_dim/P_sf"/>
</dbReference>
<dbReference type="SUPFAM" id="SSF47384">
    <property type="entry name" value="Homodimeric domain of signal transducing histidine kinase"/>
    <property type="match status" value="1"/>
</dbReference>
<protein>
    <recommendedName>
        <fullName evidence="9">Circadian input-output histidine kinase CikA</fullName>
        <ecNumber evidence="3">2.7.13.3</ecNumber>
    </recommendedName>
    <alternativeName>
        <fullName evidence="4">Stage 0 sporulation protein A homolog</fullName>
    </alternativeName>
</protein>
<dbReference type="InterPro" id="IPR001789">
    <property type="entry name" value="Sig_transdc_resp-reg_receiver"/>
</dbReference>
<evidence type="ECO:0000259" key="13">
    <source>
        <dbReference type="PROSITE" id="PS50110"/>
    </source>
</evidence>
<dbReference type="PROSITE" id="PS50109">
    <property type="entry name" value="HIS_KIN"/>
    <property type="match status" value="1"/>
</dbReference>
<evidence type="ECO:0000256" key="9">
    <source>
        <dbReference type="ARBA" id="ARBA00074306"/>
    </source>
</evidence>
<accession>A0A8J6M518</accession>
<dbReference type="FunFam" id="3.30.565.10:FF:000010">
    <property type="entry name" value="Sensor histidine kinase RcsC"/>
    <property type="match status" value="1"/>
</dbReference>
<dbReference type="InterPro" id="IPR005467">
    <property type="entry name" value="His_kinase_dom"/>
</dbReference>
<keyword evidence="7" id="KW-0902">Two-component regulatory system</keyword>
<dbReference type="EC" id="2.7.13.3" evidence="3"/>
<keyword evidence="5 10" id="KW-0597">Phosphoprotein</keyword>
<dbReference type="SUPFAM" id="SSF55874">
    <property type="entry name" value="ATPase domain of HSP90 chaperone/DNA topoisomerase II/histidine kinase"/>
    <property type="match status" value="1"/>
</dbReference>
<comment type="caution">
    <text evidence="14">The sequence shown here is derived from an EMBL/GenBank/DDBJ whole genome shotgun (WGS) entry which is preliminary data.</text>
</comment>
<organism evidence="14 15">
    <name type="scientific">Flintibacter faecis</name>
    <dbReference type="NCBI Taxonomy" id="2763047"/>
    <lineage>
        <taxon>Bacteria</taxon>
        <taxon>Bacillati</taxon>
        <taxon>Bacillota</taxon>
        <taxon>Clostridia</taxon>
        <taxon>Eubacteriales</taxon>
        <taxon>Flintibacter</taxon>
    </lineage>
</organism>
<reference evidence="14" key="1">
    <citation type="submission" date="2020-08" db="EMBL/GenBank/DDBJ databases">
        <title>Genome public.</title>
        <authorList>
            <person name="Liu C."/>
            <person name="Sun Q."/>
        </authorList>
    </citation>
    <scope>NUCLEOTIDE SEQUENCE</scope>
    <source>
        <strain evidence="14">BX5</strain>
    </source>
</reference>
<comment type="function">
    <text evidence="8">May play the central regulatory role in sporulation. It may be an element of the effector pathway responsible for the activation of sporulation genes in response to nutritional stress. Spo0A may act in concert with spo0H (a sigma factor) to control the expression of some genes that are critical to the sporulation process.</text>
</comment>
<evidence type="ECO:0000259" key="12">
    <source>
        <dbReference type="PROSITE" id="PS50109"/>
    </source>
</evidence>
<dbReference type="CDD" id="cd00082">
    <property type="entry name" value="HisKA"/>
    <property type="match status" value="1"/>
</dbReference>
<keyword evidence="6" id="KW-0418">Kinase</keyword>
<keyword evidence="11" id="KW-0472">Membrane</keyword>
<keyword evidence="6" id="KW-0808">Transferase</keyword>
<dbReference type="InterPro" id="IPR004358">
    <property type="entry name" value="Sig_transdc_His_kin-like_C"/>
</dbReference>
<feature type="domain" description="Response regulatory" evidence="13">
    <location>
        <begin position="551"/>
        <end position="671"/>
    </location>
</feature>
<comment type="similarity">
    <text evidence="2">In the N-terminal section; belongs to the phytochrome family.</text>
</comment>
<dbReference type="EMBL" id="JACOPN010000008">
    <property type="protein sequence ID" value="MBC5717933.1"/>
    <property type="molecule type" value="Genomic_DNA"/>
</dbReference>
<dbReference type="PANTHER" id="PTHR45339:SF1">
    <property type="entry name" value="HYBRID SIGNAL TRANSDUCTION HISTIDINE KINASE J"/>
    <property type="match status" value="1"/>
</dbReference>
<dbReference type="CDD" id="cd17546">
    <property type="entry name" value="REC_hyHK_CKI1_RcsC-like"/>
    <property type="match status" value="1"/>
</dbReference>
<keyword evidence="11" id="KW-1133">Transmembrane helix</keyword>
<evidence type="ECO:0000256" key="2">
    <source>
        <dbReference type="ARBA" id="ARBA00006402"/>
    </source>
</evidence>
<feature type="domain" description="Histidine kinase" evidence="12">
    <location>
        <begin position="310"/>
        <end position="534"/>
    </location>
</feature>
<feature type="domain" description="Response regulatory" evidence="13">
    <location>
        <begin position="689"/>
        <end position="810"/>
    </location>
</feature>
<dbReference type="SMART" id="SM00448">
    <property type="entry name" value="REC"/>
    <property type="match status" value="2"/>
</dbReference>
<dbReference type="Proteomes" id="UP000602260">
    <property type="component" value="Unassembled WGS sequence"/>
</dbReference>
<feature type="modified residue" description="4-aspartylphosphate" evidence="10">
    <location>
        <position position="741"/>
    </location>
</feature>
<feature type="modified residue" description="4-aspartylphosphate" evidence="10">
    <location>
        <position position="605"/>
    </location>
</feature>
<dbReference type="Gene3D" id="3.40.50.2300">
    <property type="match status" value="2"/>
</dbReference>
<evidence type="ECO:0000256" key="4">
    <source>
        <dbReference type="ARBA" id="ARBA00018672"/>
    </source>
</evidence>
<evidence type="ECO:0000256" key="6">
    <source>
        <dbReference type="ARBA" id="ARBA00022777"/>
    </source>
</evidence>
<dbReference type="Pfam" id="PF00072">
    <property type="entry name" value="Response_reg"/>
    <property type="match status" value="2"/>
</dbReference>
<evidence type="ECO:0000256" key="10">
    <source>
        <dbReference type="PROSITE-ProRule" id="PRU00169"/>
    </source>
</evidence>
<feature type="transmembrane region" description="Helical" evidence="11">
    <location>
        <begin position="241"/>
        <end position="260"/>
    </location>
</feature>
<dbReference type="GO" id="GO:0000155">
    <property type="term" value="F:phosphorelay sensor kinase activity"/>
    <property type="evidence" value="ECO:0007669"/>
    <property type="project" value="InterPro"/>
</dbReference>
<dbReference type="AlphaFoldDB" id="A0A8J6M518"/>
<dbReference type="Pfam" id="PF00512">
    <property type="entry name" value="HisKA"/>
    <property type="match status" value="1"/>
</dbReference>
<comment type="catalytic activity">
    <reaction evidence="1">
        <text>ATP + protein L-histidine = ADP + protein N-phospho-L-histidine.</text>
        <dbReference type="EC" id="2.7.13.3"/>
    </reaction>
</comment>
<evidence type="ECO:0000256" key="7">
    <source>
        <dbReference type="ARBA" id="ARBA00023012"/>
    </source>
</evidence>